<dbReference type="Proteomes" id="UP000005438">
    <property type="component" value="Chromosome"/>
</dbReference>
<evidence type="ECO:0000313" key="2">
    <source>
        <dbReference type="Proteomes" id="UP000005438"/>
    </source>
</evidence>
<sequence>MQSGIELSGKLSGNFKFSHGFCENSQRSLQPGIEFSGKLPGNFKFSHGFLENSQSNS</sequence>
<reference evidence="1 2" key="1">
    <citation type="submission" date="2011-12" db="EMBL/GenBank/DDBJ databases">
        <title>The complete genome of Niastella koreensis GR20-10.</title>
        <authorList>
            <consortium name="US DOE Joint Genome Institute (JGI-PGF)"/>
            <person name="Lucas S."/>
            <person name="Han J."/>
            <person name="Lapidus A."/>
            <person name="Bruce D."/>
            <person name="Goodwin L."/>
            <person name="Pitluck S."/>
            <person name="Peters L."/>
            <person name="Kyrpides N."/>
            <person name="Mavromatis K."/>
            <person name="Ivanova N."/>
            <person name="Mikhailova N."/>
            <person name="Davenport K."/>
            <person name="Saunders E."/>
            <person name="Detter J.C."/>
            <person name="Tapia R."/>
            <person name="Han C."/>
            <person name="Land M."/>
            <person name="Hauser L."/>
            <person name="Markowitz V."/>
            <person name="Cheng J.-F."/>
            <person name="Hugenholtz P."/>
            <person name="Woyke T."/>
            <person name="Wu D."/>
            <person name="Tindall B."/>
            <person name="Pomrenke H."/>
            <person name="Brambilla E."/>
            <person name="Klenk H.-P."/>
            <person name="Eisen J.A."/>
        </authorList>
    </citation>
    <scope>NUCLEOTIDE SEQUENCE [LARGE SCALE GENOMIC DNA]</scope>
    <source>
        <strain evidence="2">DSM 17620 / KACC 11465 / NBRC 106392 / GR20-10</strain>
    </source>
</reference>
<evidence type="ECO:0000313" key="1">
    <source>
        <dbReference type="EMBL" id="AEW01025.1"/>
    </source>
</evidence>
<dbReference type="AlphaFoldDB" id="G8TQ24"/>
<name>G8TQ24_NIAKG</name>
<organism evidence="1 2">
    <name type="scientific">Niastella koreensis (strain DSM 17620 / KACC 11465 / NBRC 106392 / GR20-10)</name>
    <dbReference type="NCBI Taxonomy" id="700598"/>
    <lineage>
        <taxon>Bacteria</taxon>
        <taxon>Pseudomonadati</taxon>
        <taxon>Bacteroidota</taxon>
        <taxon>Chitinophagia</taxon>
        <taxon>Chitinophagales</taxon>
        <taxon>Chitinophagaceae</taxon>
        <taxon>Niastella</taxon>
    </lineage>
</organism>
<gene>
    <name evidence="1" type="ordered locus">Niako_4774</name>
</gene>
<proteinExistence type="predicted"/>
<protein>
    <submittedName>
        <fullName evidence="1">Uncharacterized protein</fullName>
    </submittedName>
</protein>
<accession>G8TQ24</accession>
<dbReference type="EMBL" id="CP003178">
    <property type="protein sequence ID" value="AEW01025.1"/>
    <property type="molecule type" value="Genomic_DNA"/>
</dbReference>
<dbReference type="STRING" id="700598.Niako_4774"/>
<dbReference type="HOGENOM" id="CLU_2992096_0_0_10"/>
<dbReference type="KEGG" id="nko:Niako_4774"/>